<sequence length="184" mass="19545">MVPFCQLLPHAHQSLLVKAFQGFMESTEQYWGDRPGASEVWSALNTVLLAPPRPGWWTPCGLPAWPCLQGQQPSPKSGQIGEWLIMFWALSGPDDAVRPHTVGGSGEGALEGAPLPVSLPPTPLHVTCTEPVCPCPGTCSPVATSSPVSHSCPVSTPSPSPVCTSSLSCSFKRRLRPKPVWLSG</sequence>
<name>A0A7J7SRK5_MYOMY</name>
<dbReference type="Proteomes" id="UP000527355">
    <property type="component" value="Unassembled WGS sequence"/>
</dbReference>
<accession>A0A7J7SRK5</accession>
<evidence type="ECO:0000313" key="1">
    <source>
        <dbReference type="EMBL" id="KAF6290875.1"/>
    </source>
</evidence>
<keyword evidence="2" id="KW-1185">Reference proteome</keyword>
<proteinExistence type="predicted"/>
<dbReference type="AlphaFoldDB" id="A0A7J7SRK5"/>
<organism evidence="1 2">
    <name type="scientific">Myotis myotis</name>
    <name type="common">Greater mouse-eared bat</name>
    <name type="synonym">Vespertilio myotis</name>
    <dbReference type="NCBI Taxonomy" id="51298"/>
    <lineage>
        <taxon>Eukaryota</taxon>
        <taxon>Metazoa</taxon>
        <taxon>Chordata</taxon>
        <taxon>Craniata</taxon>
        <taxon>Vertebrata</taxon>
        <taxon>Euteleostomi</taxon>
        <taxon>Mammalia</taxon>
        <taxon>Eutheria</taxon>
        <taxon>Laurasiatheria</taxon>
        <taxon>Chiroptera</taxon>
        <taxon>Yangochiroptera</taxon>
        <taxon>Vespertilionidae</taxon>
        <taxon>Myotis</taxon>
    </lineage>
</organism>
<comment type="caution">
    <text evidence="1">The sequence shown here is derived from an EMBL/GenBank/DDBJ whole genome shotgun (WGS) entry which is preliminary data.</text>
</comment>
<reference evidence="1 2" key="1">
    <citation type="journal article" date="2020" name="Nature">
        <title>Six reference-quality genomes reveal evolution of bat adaptations.</title>
        <authorList>
            <person name="Jebb D."/>
            <person name="Huang Z."/>
            <person name="Pippel M."/>
            <person name="Hughes G.M."/>
            <person name="Lavrichenko K."/>
            <person name="Devanna P."/>
            <person name="Winkler S."/>
            <person name="Jermiin L.S."/>
            <person name="Skirmuntt E.C."/>
            <person name="Katzourakis A."/>
            <person name="Burkitt-Gray L."/>
            <person name="Ray D.A."/>
            <person name="Sullivan K.A.M."/>
            <person name="Roscito J.G."/>
            <person name="Kirilenko B.M."/>
            <person name="Davalos L.M."/>
            <person name="Corthals A.P."/>
            <person name="Power M.L."/>
            <person name="Jones G."/>
            <person name="Ransome R.D."/>
            <person name="Dechmann D.K.N."/>
            <person name="Locatelli A.G."/>
            <person name="Puechmaille S.J."/>
            <person name="Fedrigo O."/>
            <person name="Jarvis E.D."/>
            <person name="Hiller M."/>
            <person name="Vernes S.C."/>
            <person name="Myers E.W."/>
            <person name="Teeling E.C."/>
        </authorList>
    </citation>
    <scope>NUCLEOTIDE SEQUENCE [LARGE SCALE GENOMIC DNA]</scope>
    <source>
        <strain evidence="1">MMyoMyo1</strain>
        <tissue evidence="1">Flight muscle</tissue>
    </source>
</reference>
<dbReference type="EMBL" id="JABWUV010000018">
    <property type="protein sequence ID" value="KAF6290875.1"/>
    <property type="molecule type" value="Genomic_DNA"/>
</dbReference>
<gene>
    <name evidence="1" type="ORF">mMyoMyo1_009273</name>
</gene>
<evidence type="ECO:0000313" key="2">
    <source>
        <dbReference type="Proteomes" id="UP000527355"/>
    </source>
</evidence>
<protein>
    <submittedName>
        <fullName evidence="1">Uncharacterized protein</fullName>
    </submittedName>
</protein>